<dbReference type="InParanoid" id="A0A212EKF3"/>
<evidence type="ECO:0000313" key="1">
    <source>
        <dbReference type="EMBL" id="OWR41960.1"/>
    </source>
</evidence>
<keyword evidence="2" id="KW-1185">Reference proteome</keyword>
<comment type="caution">
    <text evidence="1">The sequence shown here is derived from an EMBL/GenBank/DDBJ whole genome shotgun (WGS) entry which is preliminary data.</text>
</comment>
<accession>A0A212EKF3</accession>
<dbReference type="KEGG" id="dpl:KGM_203015"/>
<organism evidence="1 2">
    <name type="scientific">Danaus plexippus plexippus</name>
    <dbReference type="NCBI Taxonomy" id="278856"/>
    <lineage>
        <taxon>Eukaryota</taxon>
        <taxon>Metazoa</taxon>
        <taxon>Ecdysozoa</taxon>
        <taxon>Arthropoda</taxon>
        <taxon>Hexapoda</taxon>
        <taxon>Insecta</taxon>
        <taxon>Pterygota</taxon>
        <taxon>Neoptera</taxon>
        <taxon>Endopterygota</taxon>
        <taxon>Lepidoptera</taxon>
        <taxon>Glossata</taxon>
        <taxon>Ditrysia</taxon>
        <taxon>Papilionoidea</taxon>
        <taxon>Nymphalidae</taxon>
        <taxon>Danainae</taxon>
        <taxon>Danaini</taxon>
        <taxon>Danaina</taxon>
        <taxon>Danaus</taxon>
        <taxon>Danaus</taxon>
    </lineage>
</organism>
<protein>
    <submittedName>
        <fullName evidence="1">Uncharacterized protein</fullName>
    </submittedName>
</protein>
<dbReference type="EMBL" id="AGBW02014274">
    <property type="protein sequence ID" value="OWR41960.1"/>
    <property type="molecule type" value="Genomic_DNA"/>
</dbReference>
<dbReference type="AlphaFoldDB" id="A0A212EKF3"/>
<evidence type="ECO:0000313" key="2">
    <source>
        <dbReference type="Proteomes" id="UP000007151"/>
    </source>
</evidence>
<name>A0A212EKF3_DANPL</name>
<reference evidence="1 2" key="1">
    <citation type="journal article" date="2011" name="Cell">
        <title>The monarch butterfly genome yields insights into long-distance migration.</title>
        <authorList>
            <person name="Zhan S."/>
            <person name="Merlin C."/>
            <person name="Boore J.L."/>
            <person name="Reppert S.M."/>
        </authorList>
    </citation>
    <scope>NUCLEOTIDE SEQUENCE [LARGE SCALE GENOMIC DNA]</scope>
    <source>
        <strain evidence="1">F-2</strain>
    </source>
</reference>
<dbReference type="Proteomes" id="UP000007151">
    <property type="component" value="Unassembled WGS sequence"/>
</dbReference>
<sequence>MGIDSATAQPDCCFLQPAPVAQRRLFPCHSGTEAIYPASHSGQAMCLQSCCVRQLFCI</sequence>
<proteinExistence type="predicted"/>
<gene>
    <name evidence="1" type="ORF">KGM_203015</name>
</gene>